<keyword evidence="3" id="KW-0547">Nucleotide-binding</keyword>
<keyword evidence="7" id="KW-0175">Coiled coil</keyword>
<dbReference type="PANTHER" id="PTHR43394">
    <property type="entry name" value="ATP-DEPENDENT PERMEASE MDL1, MITOCHONDRIAL"/>
    <property type="match status" value="1"/>
</dbReference>
<dbReference type="Proteomes" id="UP000317178">
    <property type="component" value="Chromosome"/>
</dbReference>
<feature type="transmembrane region" description="Helical" evidence="9">
    <location>
        <begin position="160"/>
        <end position="181"/>
    </location>
</feature>
<keyword evidence="4 12" id="KW-0067">ATP-binding</keyword>
<dbReference type="GO" id="GO:0005886">
    <property type="term" value="C:plasma membrane"/>
    <property type="evidence" value="ECO:0007669"/>
    <property type="project" value="UniProtKB-SubCell"/>
</dbReference>
<dbReference type="InterPro" id="IPR027417">
    <property type="entry name" value="P-loop_NTPase"/>
</dbReference>
<dbReference type="SUPFAM" id="SSF52540">
    <property type="entry name" value="P-loop containing nucleoside triphosphate hydrolases"/>
    <property type="match status" value="1"/>
</dbReference>
<evidence type="ECO:0000256" key="1">
    <source>
        <dbReference type="ARBA" id="ARBA00004651"/>
    </source>
</evidence>
<dbReference type="FunFam" id="3.40.50.300:FF:000218">
    <property type="entry name" value="Multidrug ABC transporter ATP-binding protein"/>
    <property type="match status" value="1"/>
</dbReference>
<evidence type="ECO:0000256" key="7">
    <source>
        <dbReference type="SAM" id="Coils"/>
    </source>
</evidence>
<sequence length="772" mass="86402">MLARPGTGSHFVNVNNFARALPYLWPFRKRLFLSILFAVLVAILWGTNLTAIYPVVKVMLENKDLVVYADEQIAAATEESDALSKKVNDLTERRAEFEAQLTNENLSKKQYEQLEHEKDRLIGQLSDKQTSLSKATSELSLWTWVKSDIIEHLPRDKFDVLAVLLAALLIATIIKGIFVVIQETLISSVVELTTINLRKECFKKVLSLDYQTVHHHGTGDLLSRFTNDLNLFGLGLRLAGGKIIREPLKAIACMGIAFMVNWRLTLLSLLMGPLIAIVFNRIGKRLKHASHRMMESMSRIYQTLEETFDNLKVVIAFNGAPTHRRRFHRENKEYYNKMLRIIKLDALTSPTTETLGMIAGFMAVLPGTYLVLRGTTEIWGIQLAAEPMTIASLIVLYAMLAGIIDPIRKLSTTYSKLRRSSAAADRIFELLDTETLVKEPETPLSFPRHSQSISFRRIEFDYFCGAQEKKREQQILSGVDLDVNAGEVIVVVGENGSGKSTLVNLLPRYYDPDYGTVEIDGINIRDVKLKDLRAQIGVVTQETLLFDNTIYDNIRYGKPEANSEEIIEAARQANVLDFSEQLPDGLQTWVGEKGGRLSGGQRQRIALARAFLSDPSILILDEATSAIDAQSEILIHEALRQFSVNRTVFLITHSVSPGILDFVSRIAVMDQGQLVAVGPHDTLILSCPVYQKLYQAQTHQRSSRTGPIQTVHTDDFERLSPSAEEQDYMAEVEDQEAAATGDSSPSILKLDRSTNSNPTSPNTQPKRKDATG</sequence>
<evidence type="ECO:0000256" key="9">
    <source>
        <dbReference type="SAM" id="Phobius"/>
    </source>
</evidence>
<feature type="compositionally biased region" description="Acidic residues" evidence="8">
    <location>
        <begin position="724"/>
        <end position="736"/>
    </location>
</feature>
<dbReference type="AlphaFoldDB" id="A0A518CGM5"/>
<evidence type="ECO:0000256" key="5">
    <source>
        <dbReference type="ARBA" id="ARBA00022989"/>
    </source>
</evidence>
<dbReference type="InterPro" id="IPR036640">
    <property type="entry name" value="ABC1_TM_sf"/>
</dbReference>
<dbReference type="PROSITE" id="PS50893">
    <property type="entry name" value="ABC_TRANSPORTER_2"/>
    <property type="match status" value="1"/>
</dbReference>
<dbReference type="SMART" id="SM00382">
    <property type="entry name" value="AAA"/>
    <property type="match status" value="1"/>
</dbReference>
<dbReference type="EMBL" id="CP036281">
    <property type="protein sequence ID" value="QDU78379.1"/>
    <property type="molecule type" value="Genomic_DNA"/>
</dbReference>
<evidence type="ECO:0000256" key="3">
    <source>
        <dbReference type="ARBA" id="ARBA00022741"/>
    </source>
</evidence>
<evidence type="ECO:0000256" key="6">
    <source>
        <dbReference type="ARBA" id="ARBA00023136"/>
    </source>
</evidence>
<dbReference type="Pfam" id="PF00664">
    <property type="entry name" value="ABC_membrane"/>
    <property type="match status" value="1"/>
</dbReference>
<dbReference type="Pfam" id="PF00005">
    <property type="entry name" value="ABC_tran"/>
    <property type="match status" value="1"/>
</dbReference>
<dbReference type="GO" id="GO:0015421">
    <property type="term" value="F:ABC-type oligopeptide transporter activity"/>
    <property type="evidence" value="ECO:0007669"/>
    <property type="project" value="TreeGrafter"/>
</dbReference>
<organism evidence="12 13">
    <name type="scientific">Polystyrenella longa</name>
    <dbReference type="NCBI Taxonomy" id="2528007"/>
    <lineage>
        <taxon>Bacteria</taxon>
        <taxon>Pseudomonadati</taxon>
        <taxon>Planctomycetota</taxon>
        <taxon>Planctomycetia</taxon>
        <taxon>Planctomycetales</taxon>
        <taxon>Planctomycetaceae</taxon>
        <taxon>Polystyrenella</taxon>
    </lineage>
</organism>
<feature type="region of interest" description="Disordered" evidence="8">
    <location>
        <begin position="721"/>
        <end position="772"/>
    </location>
</feature>
<evidence type="ECO:0000256" key="8">
    <source>
        <dbReference type="SAM" id="MobiDB-lite"/>
    </source>
</evidence>
<dbReference type="Gene3D" id="3.40.50.300">
    <property type="entry name" value="P-loop containing nucleotide triphosphate hydrolases"/>
    <property type="match status" value="1"/>
</dbReference>
<keyword evidence="13" id="KW-1185">Reference proteome</keyword>
<dbReference type="InterPro" id="IPR011527">
    <property type="entry name" value="ABC1_TM_dom"/>
</dbReference>
<dbReference type="Gene3D" id="1.20.1560.10">
    <property type="entry name" value="ABC transporter type 1, transmembrane domain"/>
    <property type="match status" value="1"/>
</dbReference>
<dbReference type="InterPro" id="IPR003593">
    <property type="entry name" value="AAA+_ATPase"/>
</dbReference>
<feature type="transmembrane region" description="Helical" evidence="9">
    <location>
        <begin position="264"/>
        <end position="283"/>
    </location>
</feature>
<name>A0A518CGM5_9PLAN</name>
<dbReference type="GO" id="GO:0016887">
    <property type="term" value="F:ATP hydrolysis activity"/>
    <property type="evidence" value="ECO:0007669"/>
    <property type="project" value="InterPro"/>
</dbReference>
<feature type="domain" description="ABC transmembrane type-1" evidence="11">
    <location>
        <begin position="159"/>
        <end position="419"/>
    </location>
</feature>
<dbReference type="PROSITE" id="PS00211">
    <property type="entry name" value="ABC_TRANSPORTER_1"/>
    <property type="match status" value="1"/>
</dbReference>
<feature type="transmembrane region" description="Helical" evidence="9">
    <location>
        <begin position="31"/>
        <end position="56"/>
    </location>
</feature>
<evidence type="ECO:0000259" key="10">
    <source>
        <dbReference type="PROSITE" id="PS50893"/>
    </source>
</evidence>
<dbReference type="InterPro" id="IPR017871">
    <property type="entry name" value="ABC_transporter-like_CS"/>
</dbReference>
<keyword evidence="6 9" id="KW-0472">Membrane</keyword>
<keyword evidence="5 9" id="KW-1133">Transmembrane helix</keyword>
<feature type="coiled-coil region" evidence="7">
    <location>
        <begin position="73"/>
        <end position="131"/>
    </location>
</feature>
<feature type="compositionally biased region" description="Polar residues" evidence="8">
    <location>
        <begin position="753"/>
        <end position="764"/>
    </location>
</feature>
<dbReference type="InterPro" id="IPR039421">
    <property type="entry name" value="Type_1_exporter"/>
</dbReference>
<evidence type="ECO:0000259" key="11">
    <source>
        <dbReference type="PROSITE" id="PS50929"/>
    </source>
</evidence>
<dbReference type="InterPro" id="IPR003439">
    <property type="entry name" value="ABC_transporter-like_ATP-bd"/>
</dbReference>
<dbReference type="PANTHER" id="PTHR43394:SF1">
    <property type="entry name" value="ATP-BINDING CASSETTE SUB-FAMILY B MEMBER 10, MITOCHONDRIAL"/>
    <property type="match status" value="1"/>
</dbReference>
<dbReference type="CDD" id="cd18552">
    <property type="entry name" value="ABC_6TM_MsbA_like"/>
    <property type="match status" value="1"/>
</dbReference>
<dbReference type="PROSITE" id="PS50929">
    <property type="entry name" value="ABC_TM1F"/>
    <property type="match status" value="1"/>
</dbReference>
<reference evidence="12 13" key="1">
    <citation type="submission" date="2019-02" db="EMBL/GenBank/DDBJ databases">
        <title>Deep-cultivation of Planctomycetes and their phenomic and genomic characterization uncovers novel biology.</title>
        <authorList>
            <person name="Wiegand S."/>
            <person name="Jogler M."/>
            <person name="Boedeker C."/>
            <person name="Pinto D."/>
            <person name="Vollmers J."/>
            <person name="Rivas-Marin E."/>
            <person name="Kohn T."/>
            <person name="Peeters S.H."/>
            <person name="Heuer A."/>
            <person name="Rast P."/>
            <person name="Oberbeckmann S."/>
            <person name="Bunk B."/>
            <person name="Jeske O."/>
            <person name="Meyerdierks A."/>
            <person name="Storesund J.E."/>
            <person name="Kallscheuer N."/>
            <person name="Luecker S."/>
            <person name="Lage O.M."/>
            <person name="Pohl T."/>
            <person name="Merkel B.J."/>
            <person name="Hornburger P."/>
            <person name="Mueller R.-W."/>
            <person name="Bruemmer F."/>
            <person name="Labrenz M."/>
            <person name="Spormann A.M."/>
            <person name="Op den Camp H."/>
            <person name="Overmann J."/>
            <person name="Amann R."/>
            <person name="Jetten M.S.M."/>
            <person name="Mascher T."/>
            <person name="Medema M.H."/>
            <person name="Devos D.P."/>
            <person name="Kaster A.-K."/>
            <person name="Ovreas L."/>
            <person name="Rohde M."/>
            <person name="Galperin M.Y."/>
            <person name="Jogler C."/>
        </authorList>
    </citation>
    <scope>NUCLEOTIDE SEQUENCE [LARGE SCALE GENOMIC DNA]</scope>
    <source>
        <strain evidence="12 13">Pla110</strain>
    </source>
</reference>
<keyword evidence="12" id="KW-0378">Hydrolase</keyword>
<evidence type="ECO:0000256" key="2">
    <source>
        <dbReference type="ARBA" id="ARBA00022692"/>
    </source>
</evidence>
<dbReference type="KEGG" id="plon:Pla110_00800"/>
<accession>A0A518CGM5</accession>
<feature type="transmembrane region" description="Helical" evidence="9">
    <location>
        <begin position="378"/>
        <end position="400"/>
    </location>
</feature>
<dbReference type="GO" id="GO:0005524">
    <property type="term" value="F:ATP binding"/>
    <property type="evidence" value="ECO:0007669"/>
    <property type="project" value="UniProtKB-KW"/>
</dbReference>
<evidence type="ECO:0000256" key="4">
    <source>
        <dbReference type="ARBA" id="ARBA00022840"/>
    </source>
</evidence>
<comment type="subcellular location">
    <subcellularLocation>
        <location evidence="1">Cell membrane</location>
        <topology evidence="1">Multi-pass membrane protein</topology>
    </subcellularLocation>
</comment>
<protein>
    <submittedName>
        <fullName evidence="12">Lipid A export ATP-binding/permease protein MsbA</fullName>
        <ecNumber evidence="12">3.6.3.-</ecNumber>
    </submittedName>
</protein>
<evidence type="ECO:0000313" key="12">
    <source>
        <dbReference type="EMBL" id="QDU78379.1"/>
    </source>
</evidence>
<feature type="domain" description="ABC transporter" evidence="10">
    <location>
        <begin position="453"/>
        <end position="696"/>
    </location>
</feature>
<dbReference type="EC" id="3.6.3.-" evidence="12"/>
<keyword evidence="2 9" id="KW-0812">Transmembrane</keyword>
<proteinExistence type="predicted"/>
<gene>
    <name evidence="12" type="primary">msbA_1</name>
    <name evidence="12" type="ORF">Pla110_00800</name>
</gene>
<evidence type="ECO:0000313" key="13">
    <source>
        <dbReference type="Proteomes" id="UP000317178"/>
    </source>
</evidence>
<dbReference type="SUPFAM" id="SSF90123">
    <property type="entry name" value="ABC transporter transmembrane region"/>
    <property type="match status" value="1"/>
</dbReference>